<name>A0AAW8R7F4_CARDV</name>
<feature type="compositionally biased region" description="Polar residues" evidence="2">
    <location>
        <begin position="187"/>
        <end position="205"/>
    </location>
</feature>
<dbReference type="Gene3D" id="2.60.40.740">
    <property type="match status" value="3"/>
</dbReference>
<dbReference type="Pfam" id="PF20596">
    <property type="entry name" value="pAdhesive_11"/>
    <property type="match status" value="1"/>
</dbReference>
<feature type="transmembrane region" description="Helical" evidence="3">
    <location>
        <begin position="1010"/>
        <end position="1028"/>
    </location>
</feature>
<dbReference type="InterPro" id="IPR047589">
    <property type="entry name" value="DUF11_rpt"/>
</dbReference>
<dbReference type="Pfam" id="PF01345">
    <property type="entry name" value="DUF11"/>
    <property type="match status" value="3"/>
</dbReference>
<feature type="compositionally biased region" description="Pro residues" evidence="2">
    <location>
        <begin position="973"/>
        <end position="984"/>
    </location>
</feature>
<accession>A0AAW8R7F4</accession>
<dbReference type="NCBIfam" id="TIGR04226">
    <property type="entry name" value="RrgB_K2N_iso_D2"/>
    <property type="match status" value="3"/>
</dbReference>
<feature type="domain" description="MucBP" evidence="5">
    <location>
        <begin position="481"/>
        <end position="544"/>
    </location>
</feature>
<organism evidence="7 8">
    <name type="scientific">Carnobacterium divergens</name>
    <name type="common">Lactobacillus divergens</name>
    <dbReference type="NCBI Taxonomy" id="2748"/>
    <lineage>
        <taxon>Bacteria</taxon>
        <taxon>Bacillati</taxon>
        <taxon>Bacillota</taxon>
        <taxon>Bacilli</taxon>
        <taxon>Lactobacillales</taxon>
        <taxon>Carnobacteriaceae</taxon>
        <taxon>Carnobacterium</taxon>
    </lineage>
</organism>
<keyword evidence="3" id="KW-1133">Transmembrane helix</keyword>
<evidence type="ECO:0000259" key="5">
    <source>
        <dbReference type="Pfam" id="PF06458"/>
    </source>
</evidence>
<dbReference type="AlphaFoldDB" id="A0AAW8R7F4"/>
<dbReference type="Pfam" id="PF06458">
    <property type="entry name" value="MucBP"/>
    <property type="match status" value="1"/>
</dbReference>
<dbReference type="SUPFAM" id="SSF49899">
    <property type="entry name" value="Concanavalin A-like lectins/glucanases"/>
    <property type="match status" value="1"/>
</dbReference>
<evidence type="ECO:0000256" key="2">
    <source>
        <dbReference type="SAM" id="MobiDB-lite"/>
    </source>
</evidence>
<feature type="region of interest" description="Disordered" evidence="2">
    <location>
        <begin position="165"/>
        <end position="205"/>
    </location>
</feature>
<feature type="compositionally biased region" description="Polar residues" evidence="2">
    <location>
        <begin position="165"/>
        <end position="176"/>
    </location>
</feature>
<feature type="compositionally biased region" description="Gly residues" evidence="2">
    <location>
        <begin position="990"/>
        <end position="999"/>
    </location>
</feature>
<keyword evidence="1" id="KW-0677">Repeat</keyword>
<evidence type="ECO:0000256" key="3">
    <source>
        <dbReference type="SAM" id="Phobius"/>
    </source>
</evidence>
<evidence type="ECO:0000259" key="4">
    <source>
        <dbReference type="Pfam" id="PF01345"/>
    </source>
</evidence>
<dbReference type="NCBIfam" id="TIGR01451">
    <property type="entry name" value="B_ant_repeat"/>
    <property type="match status" value="3"/>
</dbReference>
<keyword evidence="3" id="KW-0472">Membrane</keyword>
<sequence>MKRNVLKKGVTVFALTIMILSQTSFLKVIGESLPKEVPEVTLKRVIDEVQNTLTSEPTEVKVGETVTLELSDSETADERVQIPLGSKYSYDEEKTKELNKDREDVTIGYQESTNTMYISWAKENAERNVKIAIISKSVGSSGLYAEVTRGGYDYKSADLVINSQQIKPETSASNNETTKEANPEDWNATSDINYSQSGEVDNNSDVSEQIKNEALSSRATPTTTFPLPPPASNVNIASYFNIPTLGSVNNSAAASIQYPQAAVITEQNPGLFGVLWAKTTIDLNFDFTTSMWIYMNAVGEDTPADGIAFVLQNDSNGDKAYGMSGWGLGTYGVNTDPIVKNALAIELDTYYNGKASEQGVPVFGDGGFGPPNYPGHIAAVETNRDLSYVPGSVGVVQHNNIQEANSSTALTQNKWQKFDINWEAKNQTLHYKFGDLPETSYQVQDLQKTFGGSSVRFGYTGSTGRLTSFQGVSFDRLPVAPVTVEYKDVDTGDTISDKTVLTGQEGSAWISEKKDINNYKYIRVDGAESGTFTERPQNVIYWYKKLNSQPLVTKDVKDITDTSGKVTVGDTLRYTITAKNDGEGTWGNVIISDNLQQGLDTPTNIVVTKVDGSTETLKVSDVYDTSTRMLKINVGDIATNQIVKISFDTVILSSAAGHSLENVAVGSGTNPDGSNTGGSDDANVIPPLLLNPDIVTDKKVENTNGKEEVRVGDVLKYTITSSNIKNDSLLLNGYITDTLPEGLGTPTNIVLTRADGVPIMLGSDVYDAKTRTLKVNIGDLAGGESAKLTFESEVLPAAEGKELLNVAITGGETPDGGSTEGTDTATVPPVDPTNPHLVVDKSVENTNGKEEVKVDDVLKYTIVATNDKAGSLLTNGTITDKIPEGLGEPTNIQVTKADGSVVTYATAEVYDEATRTLKVAIGDLAGSEKATLTFETKVLPESEGKAIENVAVAGGETPDGGSTEGTDTATVPPVDPSVIPPVNPTNPEGSGSGGNGGSEGKFPQTGDSEIPIGIYGLLAISTALVVYGKRSTKSKKIS</sequence>
<feature type="domain" description="DUF11" evidence="4">
    <location>
        <begin position="699"/>
        <end position="827"/>
    </location>
</feature>
<reference evidence="7" key="1">
    <citation type="submission" date="2022-04" db="EMBL/GenBank/DDBJ databases">
        <title>Draft genome sequences of lactic acid bacteria (LAB) strains involved in meat spoilage.</title>
        <authorList>
            <person name="Palevich N."/>
        </authorList>
    </citation>
    <scope>NUCLEOTIDE SEQUENCE</scope>
    <source>
        <strain evidence="7">9-14</strain>
    </source>
</reference>
<feature type="domain" description="DUF11" evidence="4">
    <location>
        <begin position="842"/>
        <end position="971"/>
    </location>
</feature>
<evidence type="ECO:0000313" key="8">
    <source>
        <dbReference type="Proteomes" id="UP001249945"/>
    </source>
</evidence>
<dbReference type="InterPro" id="IPR046771">
    <property type="entry name" value="pAdhesive_11"/>
</dbReference>
<dbReference type="Gene3D" id="2.60.120.200">
    <property type="match status" value="1"/>
</dbReference>
<feature type="region of interest" description="Disordered" evidence="2">
    <location>
        <begin position="808"/>
        <end position="831"/>
    </location>
</feature>
<comment type="caution">
    <text evidence="7">The sequence shown here is derived from an EMBL/GenBank/DDBJ whole genome shotgun (WGS) entry which is preliminary data.</text>
</comment>
<dbReference type="InterPro" id="IPR009459">
    <property type="entry name" value="MucBP_dom"/>
</dbReference>
<feature type="domain" description="Putative adhesive" evidence="6">
    <location>
        <begin position="65"/>
        <end position="135"/>
    </location>
</feature>
<evidence type="ECO:0000256" key="1">
    <source>
        <dbReference type="ARBA" id="ARBA00022737"/>
    </source>
</evidence>
<keyword evidence="3" id="KW-0812">Transmembrane</keyword>
<dbReference type="InterPro" id="IPR051172">
    <property type="entry name" value="Chlamydia_OmcB"/>
</dbReference>
<dbReference type="InterPro" id="IPR026466">
    <property type="entry name" value="Fim_isopep_form_D2_dom"/>
</dbReference>
<dbReference type="PANTHER" id="PTHR34819">
    <property type="entry name" value="LARGE CYSTEINE-RICH PERIPLASMIC PROTEIN OMCB"/>
    <property type="match status" value="1"/>
</dbReference>
<dbReference type="InterPro" id="IPR013320">
    <property type="entry name" value="ConA-like_dom_sf"/>
</dbReference>
<evidence type="ECO:0000313" key="7">
    <source>
        <dbReference type="EMBL" id="MDT1972790.1"/>
    </source>
</evidence>
<proteinExistence type="predicted"/>
<gene>
    <name evidence="7" type="ORF">MX635_00100</name>
</gene>
<dbReference type="InterPro" id="IPR001434">
    <property type="entry name" value="OmcB-like_DUF11"/>
</dbReference>
<dbReference type="Proteomes" id="UP001249945">
    <property type="component" value="Unassembled WGS sequence"/>
</dbReference>
<feature type="domain" description="DUF11" evidence="4">
    <location>
        <begin position="562"/>
        <end position="682"/>
    </location>
</feature>
<dbReference type="Gene3D" id="3.10.20.320">
    <property type="entry name" value="Putative peptidoglycan bound protein (lpxtg motif)"/>
    <property type="match status" value="1"/>
</dbReference>
<dbReference type="EMBL" id="JALRMR010000001">
    <property type="protein sequence ID" value="MDT1972790.1"/>
    <property type="molecule type" value="Genomic_DNA"/>
</dbReference>
<dbReference type="Pfam" id="PF18483">
    <property type="entry name" value="Lectin_L-type_dom"/>
    <property type="match status" value="1"/>
</dbReference>
<feature type="region of interest" description="Disordered" evidence="2">
    <location>
        <begin position="953"/>
        <end position="1006"/>
    </location>
</feature>
<dbReference type="PANTHER" id="PTHR34819:SF3">
    <property type="entry name" value="CELL SURFACE PROTEIN"/>
    <property type="match status" value="1"/>
</dbReference>
<dbReference type="RefSeq" id="WP_311779647.1">
    <property type="nucleotide sequence ID" value="NZ_JALRMR010000001.1"/>
</dbReference>
<evidence type="ECO:0000259" key="6">
    <source>
        <dbReference type="Pfam" id="PF20596"/>
    </source>
</evidence>
<protein>
    <submittedName>
        <fullName evidence="7">Isopeptide-forming domain-containing fimbrial protein</fullName>
    </submittedName>
</protein>